<feature type="region of interest" description="Disordered" evidence="1">
    <location>
        <begin position="197"/>
        <end position="218"/>
    </location>
</feature>
<evidence type="ECO:0000313" key="3">
    <source>
        <dbReference type="RefSeq" id="XP_033807722.1"/>
    </source>
</evidence>
<dbReference type="GO" id="GO:0016558">
    <property type="term" value="P:protein import into peroxisome matrix"/>
    <property type="evidence" value="ECO:0007669"/>
    <property type="project" value="TreeGrafter"/>
</dbReference>
<keyword evidence="2" id="KW-1185">Reference proteome</keyword>
<dbReference type="FunCoup" id="A0A6P8RQ93">
    <property type="interactions" value="513"/>
</dbReference>
<accession>A0A6P8RQ93</accession>
<dbReference type="GO" id="GO:0045046">
    <property type="term" value="P:protein import into peroxisome membrane"/>
    <property type="evidence" value="ECO:0007669"/>
    <property type="project" value="InterPro"/>
</dbReference>
<dbReference type="CTD" id="55670"/>
<dbReference type="Pfam" id="PF07163">
    <property type="entry name" value="Pex26"/>
    <property type="match status" value="1"/>
</dbReference>
<dbReference type="KEGG" id="gsh:117363698"/>
<dbReference type="PANTHER" id="PTHR16262">
    <property type="entry name" value="PEROXISOME ASSEMBLY PROTEIN 26"/>
    <property type="match status" value="1"/>
</dbReference>
<proteinExistence type="predicted"/>
<gene>
    <name evidence="3" type="primary">PEX26</name>
</gene>
<evidence type="ECO:0000256" key="1">
    <source>
        <dbReference type="SAM" id="MobiDB-lite"/>
    </source>
</evidence>
<organism evidence="2 3">
    <name type="scientific">Geotrypetes seraphini</name>
    <name type="common">Gaboon caecilian</name>
    <name type="synonym">Caecilia seraphini</name>
    <dbReference type="NCBI Taxonomy" id="260995"/>
    <lineage>
        <taxon>Eukaryota</taxon>
        <taxon>Metazoa</taxon>
        <taxon>Chordata</taxon>
        <taxon>Craniata</taxon>
        <taxon>Vertebrata</taxon>
        <taxon>Euteleostomi</taxon>
        <taxon>Amphibia</taxon>
        <taxon>Gymnophiona</taxon>
        <taxon>Geotrypetes</taxon>
    </lineage>
</organism>
<name>A0A6P8RQ93_GEOSA</name>
<dbReference type="GO" id="GO:0051117">
    <property type="term" value="F:ATPase binding"/>
    <property type="evidence" value="ECO:0007669"/>
    <property type="project" value="TreeGrafter"/>
</dbReference>
<dbReference type="GO" id="GO:0005778">
    <property type="term" value="C:peroxisomal membrane"/>
    <property type="evidence" value="ECO:0007669"/>
    <property type="project" value="InterPro"/>
</dbReference>
<dbReference type="AlphaFoldDB" id="A0A6P8RQ93"/>
<dbReference type="PANTHER" id="PTHR16262:SF2">
    <property type="entry name" value="PEROXISOME ASSEMBLY PROTEIN 26"/>
    <property type="match status" value="1"/>
</dbReference>
<dbReference type="GeneID" id="117363698"/>
<evidence type="ECO:0000313" key="2">
    <source>
        <dbReference type="Proteomes" id="UP000515159"/>
    </source>
</evidence>
<dbReference type="GO" id="GO:0044877">
    <property type="term" value="F:protein-containing complex binding"/>
    <property type="evidence" value="ECO:0007669"/>
    <property type="project" value="InterPro"/>
</dbReference>
<dbReference type="InParanoid" id="A0A6P8RQ93"/>
<dbReference type="RefSeq" id="XP_033807722.1">
    <property type="nucleotide sequence ID" value="XM_033951831.1"/>
</dbReference>
<reference evidence="3" key="1">
    <citation type="submission" date="2025-08" db="UniProtKB">
        <authorList>
            <consortium name="RefSeq"/>
        </authorList>
    </citation>
    <scope>IDENTIFICATION</scope>
</reference>
<dbReference type="Proteomes" id="UP000515159">
    <property type="component" value="Chromosome 7"/>
</dbReference>
<dbReference type="InterPro" id="IPR010797">
    <property type="entry name" value="Pex26"/>
</dbReference>
<protein>
    <submittedName>
        <fullName evidence="3">Peroxisome assembly protein 26 isoform X1</fullName>
    </submittedName>
</protein>
<sequence length="306" mass="34687">MRNDSCTSLVGLRCSGPSGSNLAVSQALALLEEAADLLVVQRNFSTSLDFCERGCETITTEYENGEDYRCEEIKASLCIVGMQSLAEMNRWREVLSWLLQYYKVPEKLPLKILEMCILLYSKLEEPHVILEVGGNWLRDEGNRSLTGYGTIVELYLLQVLLPLGQFAEAESLAKGCDVFSKEQQAIALRSVAERQQHWAEPRTPEKSEQVEKEQPITRKEWQTGHLPKKFVSILKLLQKVLKLVMNCLHSMPSRKILLVALIVYLIVLRLDPAASSSHPFIYTLGQLFWQMWATVFPARTTPPITS</sequence>